<proteinExistence type="predicted"/>
<sequence length="85" mass="9381">MAVLTRAERKKIASPWVRKIITELGQSKNLTVTDLEAAVQATEDWIEANQASYVAILPEPFKTNTDASAKILLFVYTAMKRGGLS</sequence>
<evidence type="ECO:0000313" key="1">
    <source>
        <dbReference type="EMBL" id="KKL98195.1"/>
    </source>
</evidence>
<gene>
    <name evidence="1" type="ORF">LCGC14_1826850</name>
</gene>
<dbReference type="AlphaFoldDB" id="A0A0F9IWU9"/>
<organism evidence="1">
    <name type="scientific">marine sediment metagenome</name>
    <dbReference type="NCBI Taxonomy" id="412755"/>
    <lineage>
        <taxon>unclassified sequences</taxon>
        <taxon>metagenomes</taxon>
        <taxon>ecological metagenomes</taxon>
    </lineage>
</organism>
<name>A0A0F9IWU9_9ZZZZ</name>
<protein>
    <submittedName>
        <fullName evidence="1">Uncharacterized protein</fullName>
    </submittedName>
</protein>
<comment type="caution">
    <text evidence="1">The sequence shown here is derived from an EMBL/GenBank/DDBJ whole genome shotgun (WGS) entry which is preliminary data.</text>
</comment>
<reference evidence="1" key="1">
    <citation type="journal article" date="2015" name="Nature">
        <title>Complex archaea that bridge the gap between prokaryotes and eukaryotes.</title>
        <authorList>
            <person name="Spang A."/>
            <person name="Saw J.H."/>
            <person name="Jorgensen S.L."/>
            <person name="Zaremba-Niedzwiedzka K."/>
            <person name="Martijn J."/>
            <person name="Lind A.E."/>
            <person name="van Eijk R."/>
            <person name="Schleper C."/>
            <person name="Guy L."/>
            <person name="Ettema T.J."/>
        </authorList>
    </citation>
    <scope>NUCLEOTIDE SEQUENCE</scope>
</reference>
<accession>A0A0F9IWU9</accession>
<dbReference type="EMBL" id="LAZR01017977">
    <property type="protein sequence ID" value="KKL98195.1"/>
    <property type="molecule type" value="Genomic_DNA"/>
</dbReference>